<dbReference type="PANTHER" id="PTHR46018:SF2">
    <property type="entry name" value="ZINC PHOSPHODIESTERASE ELAC PROTEIN 1"/>
    <property type="match status" value="1"/>
</dbReference>
<sequence>MKLLNCIAAAAMGVLMLGSAQAETRLITLGTQGGPMPGATRSQPANALIVNDRVYLIDAGNGVSQQLVKAGLDIRKVGHIFITHNHDDHNADWGNLMGFQWATGRRQPTHVYGPAGTERMLKGFLEYFGPNTRIRMADSKGMQPPEKQFMAHDIAGDGVVYRDDLITVTAAENCHFGKDGAGASGAEHSYSFRIQTPDKVIVFSGDTGNCDAVLALSKDADLMVHEVIDLALIEKALMAAMPAHFAQGLMRHMRDEHTTAEDVGRLAKAAGVKQLVLTHIIPGQEEPDSTYLDPAKKHYDGPVTVARDLMSF</sequence>
<evidence type="ECO:0000256" key="1">
    <source>
        <dbReference type="ARBA" id="ARBA00022801"/>
    </source>
</evidence>
<evidence type="ECO:0000313" key="6">
    <source>
        <dbReference type="Proteomes" id="UP000185657"/>
    </source>
</evidence>
<dbReference type="CDD" id="cd07719">
    <property type="entry name" value="arylsulfatase_AtsA-like_MBL-fold"/>
    <property type="match status" value="1"/>
</dbReference>
<accession>A0A162YXC6</accession>
<protein>
    <submittedName>
        <fullName evidence="4">MBL fold metallo-hydrolase</fullName>
    </submittedName>
</protein>
<evidence type="ECO:0000313" key="7">
    <source>
        <dbReference type="Proteomes" id="UP000185680"/>
    </source>
</evidence>
<gene>
    <name evidence="4" type="ORF">LPB072_03430</name>
    <name evidence="5" type="ORF">LPB72_13670</name>
</gene>
<dbReference type="KEGG" id="hyl:LPB072_03430"/>
<dbReference type="Proteomes" id="UP000185657">
    <property type="component" value="Unassembled WGS sequence"/>
</dbReference>
<evidence type="ECO:0000256" key="2">
    <source>
        <dbReference type="SAM" id="SignalP"/>
    </source>
</evidence>
<dbReference type="Gene3D" id="3.60.15.10">
    <property type="entry name" value="Ribonuclease Z/Hydroxyacylglutathione hydrolase-like"/>
    <property type="match status" value="1"/>
</dbReference>
<feature type="chain" id="PRO_5044549432" evidence="2">
    <location>
        <begin position="23"/>
        <end position="312"/>
    </location>
</feature>
<dbReference type="Pfam" id="PF12706">
    <property type="entry name" value="Lactamase_B_2"/>
    <property type="match status" value="1"/>
</dbReference>
<dbReference type="InterPro" id="IPR044094">
    <property type="entry name" value="AtsA-like_MBL-fold"/>
</dbReference>
<keyword evidence="6" id="KW-1185">Reference proteome</keyword>
<feature type="domain" description="Metallo-beta-lactamase" evidence="3">
    <location>
        <begin position="44"/>
        <end position="244"/>
    </location>
</feature>
<keyword evidence="2" id="KW-0732">Signal</keyword>
<name>A0A162YXC6_9BURK</name>
<dbReference type="SMART" id="SM00849">
    <property type="entry name" value="Lactamase_B"/>
    <property type="match status" value="1"/>
</dbReference>
<dbReference type="InterPro" id="IPR036866">
    <property type="entry name" value="RibonucZ/Hydroxyglut_hydro"/>
</dbReference>
<dbReference type="STRING" id="1763535.LPB072_03430"/>
<dbReference type="Proteomes" id="UP000185680">
    <property type="component" value="Chromosome"/>
</dbReference>
<dbReference type="EMBL" id="CP017476">
    <property type="protein sequence ID" value="AOW12043.1"/>
    <property type="molecule type" value="Genomic_DNA"/>
</dbReference>
<evidence type="ECO:0000259" key="3">
    <source>
        <dbReference type="SMART" id="SM00849"/>
    </source>
</evidence>
<dbReference type="PANTHER" id="PTHR46018">
    <property type="entry name" value="ZINC PHOSPHODIESTERASE ELAC PROTEIN 1"/>
    <property type="match status" value="1"/>
</dbReference>
<dbReference type="RefSeq" id="WP_066091609.1">
    <property type="nucleotide sequence ID" value="NZ_CP017476.1"/>
</dbReference>
<evidence type="ECO:0000313" key="5">
    <source>
        <dbReference type="EMBL" id="OAD40987.1"/>
    </source>
</evidence>
<reference evidence="4 7" key="2">
    <citation type="submission" date="2016-10" db="EMBL/GenBank/DDBJ databases">
        <title>Hydorgenophaga sp. LPB0072 isolated from gastropod.</title>
        <authorList>
            <person name="Kim E."/>
            <person name="Yi H."/>
        </authorList>
    </citation>
    <scope>NUCLEOTIDE SEQUENCE [LARGE SCALE GENOMIC DNA]</scope>
    <source>
        <strain evidence="4 7">LPB0072</strain>
    </source>
</reference>
<dbReference type="EMBL" id="LVWD01000026">
    <property type="protein sequence ID" value="OAD40987.1"/>
    <property type="molecule type" value="Genomic_DNA"/>
</dbReference>
<dbReference type="InterPro" id="IPR001279">
    <property type="entry name" value="Metallo-B-lactamas"/>
</dbReference>
<feature type="signal peptide" evidence="2">
    <location>
        <begin position="1"/>
        <end position="22"/>
    </location>
</feature>
<dbReference type="OrthoDB" id="9803916at2"/>
<keyword evidence="1 4" id="KW-0378">Hydrolase</keyword>
<dbReference type="SUPFAM" id="SSF56281">
    <property type="entry name" value="Metallo-hydrolase/oxidoreductase"/>
    <property type="match status" value="1"/>
</dbReference>
<dbReference type="AlphaFoldDB" id="A0A162YXC6"/>
<reference evidence="5 6" key="1">
    <citation type="submission" date="2016-02" db="EMBL/GenBank/DDBJ databases">
        <title>Draft genome sequence of Hydrogenophaga sp. LPB0072.</title>
        <authorList>
            <person name="Shin S.-K."/>
            <person name="Yi H."/>
        </authorList>
    </citation>
    <scope>NUCLEOTIDE SEQUENCE [LARGE SCALE GENOMIC DNA]</scope>
    <source>
        <strain evidence="5 6">LPB0072</strain>
    </source>
</reference>
<evidence type="ECO:0000313" key="4">
    <source>
        <dbReference type="EMBL" id="AOW12043.1"/>
    </source>
</evidence>
<proteinExistence type="predicted"/>
<organism evidence="4 7">
    <name type="scientific">Hydrogenophaga crassostreae</name>
    <dbReference type="NCBI Taxonomy" id="1763535"/>
    <lineage>
        <taxon>Bacteria</taxon>
        <taxon>Pseudomonadati</taxon>
        <taxon>Pseudomonadota</taxon>
        <taxon>Betaproteobacteria</taxon>
        <taxon>Burkholderiales</taxon>
        <taxon>Comamonadaceae</taxon>
        <taxon>Hydrogenophaga</taxon>
    </lineage>
</organism>
<dbReference type="GO" id="GO:0042781">
    <property type="term" value="F:3'-tRNA processing endoribonuclease activity"/>
    <property type="evidence" value="ECO:0007669"/>
    <property type="project" value="TreeGrafter"/>
</dbReference>